<feature type="domain" description="SPIN-DOC-like zinc-finger" evidence="2">
    <location>
        <begin position="484"/>
        <end position="545"/>
    </location>
</feature>
<dbReference type="InterPro" id="IPR052675">
    <property type="entry name" value="ZnF_transloc-Spindlin_int"/>
</dbReference>
<dbReference type="Bgee" id="ENSLACG00000004819">
    <property type="expression patterns" value="Expressed in chordate pharynx and 5 other cell types or tissues"/>
</dbReference>
<dbReference type="HOGENOM" id="CLU_035783_0_0_1"/>
<dbReference type="FunCoup" id="H3A6Z4">
    <property type="interactions" value="163"/>
</dbReference>
<reference evidence="3" key="2">
    <citation type="submission" date="2025-08" db="UniProtKB">
        <authorList>
            <consortium name="Ensembl"/>
        </authorList>
    </citation>
    <scope>IDENTIFICATION</scope>
</reference>
<dbReference type="Ensembl" id="ENSLACT00000005463.1">
    <property type="protein sequence ID" value="ENSLACP00000005415.1"/>
    <property type="gene ID" value="ENSLACG00000004819.1"/>
</dbReference>
<dbReference type="GeneTree" id="ENSGT00600000084617"/>
<reference evidence="3" key="3">
    <citation type="submission" date="2025-09" db="UniProtKB">
        <authorList>
            <consortium name="Ensembl"/>
        </authorList>
    </citation>
    <scope>IDENTIFICATION</scope>
</reference>
<dbReference type="AlphaFoldDB" id="H3A6Z4"/>
<evidence type="ECO:0000256" key="1">
    <source>
        <dbReference type="SAM" id="MobiDB-lite"/>
    </source>
</evidence>
<evidence type="ECO:0000313" key="3">
    <source>
        <dbReference type="Ensembl" id="ENSLACP00000005415.1"/>
    </source>
</evidence>
<dbReference type="PANTHER" id="PTHR34589:SF2">
    <property type="entry name" value="ZINC FINGER TRANSLOCATION-ASSOCIATED PROTEIN"/>
    <property type="match status" value="1"/>
</dbReference>
<keyword evidence="4" id="KW-1185">Reference proteome</keyword>
<dbReference type="EMBL" id="AFYH01015694">
    <property type="status" value="NOT_ANNOTATED_CDS"/>
    <property type="molecule type" value="Genomic_DNA"/>
</dbReference>
<dbReference type="InterPro" id="IPR040647">
    <property type="entry name" value="SPIN-DOC_Znf-C2H2"/>
</dbReference>
<evidence type="ECO:0000313" key="4">
    <source>
        <dbReference type="Proteomes" id="UP000008672"/>
    </source>
</evidence>
<accession>H3A6Z4</accession>
<dbReference type="Proteomes" id="UP000008672">
    <property type="component" value="Unassembled WGS sequence"/>
</dbReference>
<protein>
    <recommendedName>
        <fullName evidence="2">SPIN-DOC-like zinc-finger domain-containing protein</fullName>
    </recommendedName>
</protein>
<dbReference type="Pfam" id="PF18658">
    <property type="entry name" value="zf-C2H2_12"/>
    <property type="match status" value="4"/>
</dbReference>
<sequence length="549" mass="63171">GKKHRDVAEERASRPGKSRIPGKDHRRYYHSVWRTEYLMDFDPRRHGMICMVCGSSLATLKLSTIKRHIWQRHPDSLYWSEEEKEVIRTSWEAHLSVEAQFGPFKLDEDVPECVQYGKGRIFSTSSPFWAPRHWYYNGVPYKRKWCSESALLPKQVYKVVDMKWRSDQQLNGSLQNWFKWEFLMDYDSRNNLLICIMCRNSLPTLNLDEIKQHIMEMHPDLLSYTTEDKRRILECWTNETQLETEVASSTPEGNSVKTIKTEVNTESTEAPQYAASYPEVYGSYNCPQETQLKTEVAGSTLEGNGNMKGGAVWCLSPRRGRVPGKDHRRYYQERWRMDYLMEYDCVKHGLLCMVCGSALATLKVSTIKRHIQQKHPNSSFLSPAIKEMIVEEWSKKASQLGLVVGPLQGSEGPESLQGEESSKGYKLTSVIGGAVKPEVAVALDVPTAGLPENGILVIKEELTGQGKRQRGHYPGKEQRRNYQVRWRSEYLMDYDCQRHGLICMVCGGALATLKVSTIKRHILQVHPHSLELSPEEKQKILEFYNQNAL</sequence>
<feature type="region of interest" description="Disordered" evidence="1">
    <location>
        <begin position="1"/>
        <end position="23"/>
    </location>
</feature>
<organism evidence="3 4">
    <name type="scientific">Latimeria chalumnae</name>
    <name type="common">Coelacanth</name>
    <dbReference type="NCBI Taxonomy" id="7897"/>
    <lineage>
        <taxon>Eukaryota</taxon>
        <taxon>Metazoa</taxon>
        <taxon>Chordata</taxon>
        <taxon>Craniata</taxon>
        <taxon>Vertebrata</taxon>
        <taxon>Euteleostomi</taxon>
        <taxon>Coelacanthiformes</taxon>
        <taxon>Coelacanthidae</taxon>
        <taxon>Latimeria</taxon>
    </lineage>
</organism>
<dbReference type="STRING" id="7897.ENSLACP00000005415"/>
<feature type="domain" description="SPIN-DOC-like zinc-finger" evidence="2">
    <location>
        <begin position="175"/>
        <end position="237"/>
    </location>
</feature>
<reference evidence="4" key="1">
    <citation type="submission" date="2011-08" db="EMBL/GenBank/DDBJ databases">
        <title>The draft genome of Latimeria chalumnae.</title>
        <authorList>
            <person name="Di Palma F."/>
            <person name="Alfoldi J."/>
            <person name="Johnson J."/>
            <person name="Berlin A."/>
            <person name="Gnerre S."/>
            <person name="Jaffe D."/>
            <person name="MacCallum I."/>
            <person name="Young S."/>
            <person name="Walker B.J."/>
            <person name="Lander E."/>
            <person name="Lindblad-Toh K."/>
        </authorList>
    </citation>
    <scope>NUCLEOTIDE SEQUENCE [LARGE SCALE GENOMIC DNA]</scope>
    <source>
        <strain evidence="4">Wild caught</strain>
    </source>
</reference>
<gene>
    <name evidence="3" type="primary">LOC102359109</name>
</gene>
<dbReference type="PANTHER" id="PTHR34589">
    <property type="entry name" value="SIMILAR TO RIKEN CDNA 2700081O15"/>
    <property type="match status" value="1"/>
</dbReference>
<dbReference type="GO" id="GO:0045892">
    <property type="term" value="P:negative regulation of DNA-templated transcription"/>
    <property type="evidence" value="ECO:0007669"/>
    <property type="project" value="TreeGrafter"/>
</dbReference>
<feature type="compositionally biased region" description="Basic and acidic residues" evidence="1">
    <location>
        <begin position="1"/>
        <end position="13"/>
    </location>
</feature>
<feature type="domain" description="SPIN-DOC-like zinc-finger" evidence="2">
    <location>
        <begin position="332"/>
        <end position="395"/>
    </location>
</feature>
<evidence type="ECO:0000259" key="2">
    <source>
        <dbReference type="Pfam" id="PF18658"/>
    </source>
</evidence>
<feature type="domain" description="SPIN-DOC-like zinc-finger" evidence="2">
    <location>
        <begin position="32"/>
        <end position="92"/>
    </location>
</feature>
<dbReference type="eggNOG" id="ENOG502QTI3">
    <property type="taxonomic scope" value="Eukaryota"/>
</dbReference>
<proteinExistence type="predicted"/>
<dbReference type="InParanoid" id="H3A6Z4"/>
<name>H3A6Z4_LATCH</name>
<dbReference type="OMA" id="RWRMDYL"/>